<dbReference type="GO" id="GO:0005829">
    <property type="term" value="C:cytosol"/>
    <property type="evidence" value="ECO:0007669"/>
    <property type="project" value="TreeGrafter"/>
</dbReference>
<evidence type="ECO:0000313" key="19">
    <source>
        <dbReference type="EMBL" id="QRN73141.1"/>
    </source>
</evidence>
<protein>
    <recommendedName>
        <fullName evidence="3">Probable transcriptional regulator ycf27</fullName>
    </recommendedName>
    <alternativeName>
        <fullName evidence="10">OmpR-like protein</fullName>
    </alternativeName>
</protein>
<dbReference type="Gene3D" id="1.10.10.10">
    <property type="entry name" value="Winged helix-like DNA-binding domain superfamily/Winged helix DNA-binding domain"/>
    <property type="match status" value="1"/>
</dbReference>
<evidence type="ECO:0000313" key="17">
    <source>
        <dbReference type="EMBL" id="QRN72925.1"/>
    </source>
</evidence>
<evidence type="ECO:0000259" key="13">
    <source>
        <dbReference type="PROSITE" id="PS50110"/>
    </source>
</evidence>
<evidence type="ECO:0000256" key="5">
    <source>
        <dbReference type="ARBA" id="ARBA00022640"/>
    </source>
</evidence>
<dbReference type="InterPro" id="IPR001789">
    <property type="entry name" value="Sig_transdc_resp-reg_receiver"/>
</dbReference>
<evidence type="ECO:0000313" key="15">
    <source>
        <dbReference type="EMBL" id="QRN72709.1"/>
    </source>
</evidence>
<dbReference type="EMBL" id="MT471325">
    <property type="protein sequence ID" value="QRN72925.1"/>
    <property type="molecule type" value="Genomic_DNA"/>
</dbReference>
<evidence type="ECO:0000256" key="3">
    <source>
        <dbReference type="ARBA" id="ARBA00015955"/>
    </source>
</evidence>
<organism evidence="18">
    <name type="scientific">Phaeocystis globosa</name>
    <dbReference type="NCBI Taxonomy" id="33658"/>
    <lineage>
        <taxon>Eukaryota</taxon>
        <taxon>Haptista</taxon>
        <taxon>Haptophyta</taxon>
        <taxon>Prymnesiophyceae</taxon>
        <taxon>Phaeocystales</taxon>
        <taxon>Phaeocystaceae</taxon>
        <taxon>Phaeocystis</taxon>
    </lineage>
</organism>
<dbReference type="FunFam" id="3.40.50.2300:FF:000001">
    <property type="entry name" value="DNA-binding response regulator PhoB"/>
    <property type="match status" value="1"/>
</dbReference>
<dbReference type="InterPro" id="IPR011006">
    <property type="entry name" value="CheY-like_superfamily"/>
</dbReference>
<evidence type="ECO:0000256" key="11">
    <source>
        <dbReference type="PROSITE-ProRule" id="PRU00169"/>
    </source>
</evidence>
<evidence type="ECO:0000256" key="8">
    <source>
        <dbReference type="ARBA" id="ARBA00023125"/>
    </source>
</evidence>
<keyword evidence="5 18" id="KW-0934">Plastid</keyword>
<dbReference type="Gene3D" id="3.40.50.2300">
    <property type="match status" value="1"/>
</dbReference>
<dbReference type="InterPro" id="IPR039420">
    <property type="entry name" value="WalR-like"/>
</dbReference>
<evidence type="ECO:0000313" key="20">
    <source>
        <dbReference type="EMBL" id="QRN73249.1"/>
    </source>
</evidence>
<keyword evidence="18" id="KW-0150">Chloroplast</keyword>
<accession>A0A891ZN65</accession>
<evidence type="ECO:0000259" key="14">
    <source>
        <dbReference type="PROSITE" id="PS51755"/>
    </source>
</evidence>
<keyword evidence="6" id="KW-0902">Two-component regulatory system</keyword>
<dbReference type="GO" id="GO:0006355">
    <property type="term" value="P:regulation of DNA-templated transcription"/>
    <property type="evidence" value="ECO:0007669"/>
    <property type="project" value="InterPro"/>
</dbReference>
<name>A0A891ZN65_9EUKA</name>
<evidence type="ECO:0000313" key="22">
    <source>
        <dbReference type="EMBL" id="QRN73465.1"/>
    </source>
</evidence>
<keyword evidence="7" id="KW-0805">Transcription regulation</keyword>
<dbReference type="PROSITE" id="PS50110">
    <property type="entry name" value="RESPONSE_REGULATORY"/>
    <property type="match status" value="1"/>
</dbReference>
<dbReference type="EMBL" id="MT471329">
    <property type="protein sequence ID" value="QRN73357.1"/>
    <property type="molecule type" value="Genomic_DNA"/>
</dbReference>
<dbReference type="Pfam" id="PF00486">
    <property type="entry name" value="Trans_reg_C"/>
    <property type="match status" value="1"/>
</dbReference>
<feature type="modified residue" description="4-aspartylphosphate" evidence="11">
    <location>
        <position position="55"/>
    </location>
</feature>
<keyword evidence="4 11" id="KW-0597">Phosphoprotein</keyword>
<dbReference type="SMART" id="SM00862">
    <property type="entry name" value="Trans_reg_C"/>
    <property type="match status" value="1"/>
</dbReference>
<dbReference type="CDD" id="cd00383">
    <property type="entry name" value="trans_reg_C"/>
    <property type="match status" value="1"/>
</dbReference>
<dbReference type="InterPro" id="IPR001867">
    <property type="entry name" value="OmpR/PhoB-type_DNA-bd"/>
</dbReference>
<feature type="domain" description="Response regulatory" evidence="13">
    <location>
        <begin position="6"/>
        <end position="119"/>
    </location>
</feature>
<dbReference type="SMART" id="SM00448">
    <property type="entry name" value="REC"/>
    <property type="match status" value="1"/>
</dbReference>
<keyword evidence="9" id="KW-0804">Transcription</keyword>
<dbReference type="PANTHER" id="PTHR48111:SF65">
    <property type="entry name" value="OMPR SUBFAMILY"/>
    <property type="match status" value="1"/>
</dbReference>
<evidence type="ECO:0000256" key="4">
    <source>
        <dbReference type="ARBA" id="ARBA00022553"/>
    </source>
</evidence>
<dbReference type="EMBL" id="MT471323">
    <property type="protein sequence ID" value="QRN72709.1"/>
    <property type="molecule type" value="Genomic_DNA"/>
</dbReference>
<evidence type="ECO:0000256" key="12">
    <source>
        <dbReference type="PROSITE-ProRule" id="PRU01091"/>
    </source>
</evidence>
<evidence type="ECO:0000313" key="18">
    <source>
        <dbReference type="EMBL" id="QRN73033.1"/>
    </source>
</evidence>
<geneLocation type="chloroplast" evidence="18"/>
<dbReference type="GO" id="GO:0009536">
    <property type="term" value="C:plastid"/>
    <property type="evidence" value="ECO:0007669"/>
    <property type="project" value="UniProtKB-SubCell"/>
</dbReference>
<sequence length="234" mass="26865">MINVRTILVADDDINIRQFLKIRLSYLGYNVIIATNGQEVLSILEKEKLDLIILDIILPQIDGYKVCRILRKFSRVPIILLTALANTLDRIRGLDLGADEYLTKPFAPDELEACIRSLLIRSRKRNDFNPLVIQVGDLKLDIIKKHVFKGSKLIRLTLIEFNLLQLLVNKAGEVLTRTAILDCIWGYTSYRYIDTRVVDVYVHRLRSKLEQDLSAPNLILTIRGKGYMFQIVGN</sequence>
<evidence type="ECO:0000256" key="7">
    <source>
        <dbReference type="ARBA" id="ARBA00023015"/>
    </source>
</evidence>
<dbReference type="PANTHER" id="PTHR48111">
    <property type="entry name" value="REGULATOR OF RPOS"/>
    <property type="match status" value="1"/>
</dbReference>
<evidence type="ECO:0000256" key="1">
    <source>
        <dbReference type="ARBA" id="ARBA00003612"/>
    </source>
</evidence>
<evidence type="ECO:0000256" key="6">
    <source>
        <dbReference type="ARBA" id="ARBA00023012"/>
    </source>
</evidence>
<evidence type="ECO:0000256" key="10">
    <source>
        <dbReference type="ARBA" id="ARBA00032623"/>
    </source>
</evidence>
<dbReference type="EMBL" id="MT471327">
    <property type="protein sequence ID" value="QRN73141.1"/>
    <property type="molecule type" value="Genomic_DNA"/>
</dbReference>
<dbReference type="InterPro" id="IPR036388">
    <property type="entry name" value="WH-like_DNA-bd_sf"/>
</dbReference>
<comment type="subcellular location">
    <subcellularLocation>
        <location evidence="2">Plastid</location>
    </subcellularLocation>
</comment>
<dbReference type="Pfam" id="PF00072">
    <property type="entry name" value="Response_reg"/>
    <property type="match status" value="1"/>
</dbReference>
<evidence type="ECO:0000313" key="16">
    <source>
        <dbReference type="EMBL" id="QRN72817.1"/>
    </source>
</evidence>
<feature type="DNA-binding region" description="OmpR/PhoB-type" evidence="12">
    <location>
        <begin position="130"/>
        <end position="231"/>
    </location>
</feature>
<dbReference type="SUPFAM" id="SSF52172">
    <property type="entry name" value="CheY-like"/>
    <property type="match status" value="1"/>
</dbReference>
<dbReference type="GO" id="GO:0000976">
    <property type="term" value="F:transcription cis-regulatory region binding"/>
    <property type="evidence" value="ECO:0007669"/>
    <property type="project" value="TreeGrafter"/>
</dbReference>
<dbReference type="GO" id="GO:0032993">
    <property type="term" value="C:protein-DNA complex"/>
    <property type="evidence" value="ECO:0007669"/>
    <property type="project" value="TreeGrafter"/>
</dbReference>
<comment type="function">
    <text evidence="1">Probable promoter-specific protein mediating the interaction between DNA and RNA polymerase.</text>
</comment>
<dbReference type="AlphaFoldDB" id="A0A891ZN65"/>
<feature type="domain" description="OmpR/PhoB-type" evidence="14">
    <location>
        <begin position="130"/>
        <end position="231"/>
    </location>
</feature>
<evidence type="ECO:0000256" key="2">
    <source>
        <dbReference type="ARBA" id="ARBA00004474"/>
    </source>
</evidence>
<dbReference type="PROSITE" id="PS51755">
    <property type="entry name" value="OMPR_PHOB"/>
    <property type="match status" value="1"/>
</dbReference>
<dbReference type="GO" id="GO:0000156">
    <property type="term" value="F:phosphorelay response regulator activity"/>
    <property type="evidence" value="ECO:0007669"/>
    <property type="project" value="TreeGrafter"/>
</dbReference>
<reference evidence="20" key="2">
    <citation type="journal article" name="Harmful Algae">
        <title>Development of a high-resolution molecular marker for tracking Phaeocystis globosa genetic diversity through comparative analysis of chloroplast genomes.</title>
        <authorList>
            <person name="Song H."/>
            <person name="Liu F."/>
            <person name="Li Z."/>
            <person name="Xu Q."/>
            <person name="Chen Y."/>
            <person name="Yu Z."/>
            <person name="Chen N."/>
        </authorList>
    </citation>
    <scope>NUCLEOTIDE SEQUENCE</scope>
    <source>
        <strain evidence="20">CNS00067</strain>
    </source>
</reference>
<evidence type="ECO:0000256" key="9">
    <source>
        <dbReference type="ARBA" id="ARBA00023163"/>
    </source>
</evidence>
<gene>
    <name evidence="18" type="primary">ycf27</name>
</gene>
<dbReference type="EMBL" id="MT471330">
    <property type="protein sequence ID" value="QRN73465.1"/>
    <property type="molecule type" value="Genomic_DNA"/>
</dbReference>
<reference evidence="18" key="1">
    <citation type="submission" date="2020-05" db="EMBL/GenBank/DDBJ databases">
        <authorList>
            <person name="Song H."/>
            <person name="Chen N."/>
        </authorList>
    </citation>
    <scope>NUCLEOTIDE SEQUENCE</scope>
    <source>
        <strain evidence="15">CNS00062</strain>
        <strain evidence="16">CNS00063</strain>
        <strain evidence="17">CNS00064</strain>
        <strain evidence="18">CNS00065</strain>
        <strain evidence="19">CNS00066</strain>
        <strain evidence="21">CNS00075</strain>
        <strain evidence="22">CNS00076</strain>
    </source>
</reference>
<dbReference type="EMBL" id="MT471328">
    <property type="protein sequence ID" value="QRN73249.1"/>
    <property type="molecule type" value="Genomic_DNA"/>
</dbReference>
<keyword evidence="8 12" id="KW-0238">DNA-binding</keyword>
<proteinExistence type="predicted"/>
<dbReference type="EMBL" id="MT471326">
    <property type="protein sequence ID" value="QRN73033.1"/>
    <property type="molecule type" value="Genomic_DNA"/>
</dbReference>
<dbReference type="EMBL" id="MT471324">
    <property type="protein sequence ID" value="QRN72817.1"/>
    <property type="molecule type" value="Genomic_DNA"/>
</dbReference>
<evidence type="ECO:0000313" key="21">
    <source>
        <dbReference type="EMBL" id="QRN73357.1"/>
    </source>
</evidence>